<evidence type="ECO:0000256" key="2">
    <source>
        <dbReference type="ARBA" id="ARBA00001933"/>
    </source>
</evidence>
<evidence type="ECO:0000259" key="10">
    <source>
        <dbReference type="SMART" id="SM01005"/>
    </source>
</evidence>
<dbReference type="GO" id="GO:0030632">
    <property type="term" value="P:D-alanine biosynthetic process"/>
    <property type="evidence" value="ECO:0007669"/>
    <property type="project" value="UniProtKB-UniRule"/>
</dbReference>
<name>A0A837DDX9_9PSEU</name>
<gene>
    <name evidence="11" type="ORF">MINT15_20500</name>
</gene>
<dbReference type="InterPro" id="IPR020622">
    <property type="entry name" value="Ala_racemase_pyridoxalP-BS"/>
</dbReference>
<feature type="domain" description="Alanine racemase C-terminal" evidence="10">
    <location>
        <begin position="267"/>
        <end position="395"/>
    </location>
</feature>
<evidence type="ECO:0000256" key="7">
    <source>
        <dbReference type="HAMAP-Rule" id="MF_01201"/>
    </source>
</evidence>
<dbReference type="InterPro" id="IPR009006">
    <property type="entry name" value="Ala_racemase/Decarboxylase_C"/>
</dbReference>
<dbReference type="PANTHER" id="PTHR30511">
    <property type="entry name" value="ALANINE RACEMASE"/>
    <property type="match status" value="1"/>
</dbReference>
<dbReference type="PANTHER" id="PTHR30511:SF0">
    <property type="entry name" value="ALANINE RACEMASE, CATABOLIC-RELATED"/>
    <property type="match status" value="1"/>
</dbReference>
<dbReference type="InterPro" id="IPR029066">
    <property type="entry name" value="PLP-binding_barrel"/>
</dbReference>
<dbReference type="Pfam" id="PF01168">
    <property type="entry name" value="Ala_racemase_N"/>
    <property type="match status" value="1"/>
</dbReference>
<dbReference type="Gene3D" id="3.20.20.10">
    <property type="entry name" value="Alanine racemase"/>
    <property type="match status" value="1"/>
</dbReference>
<reference evidence="11 12" key="1">
    <citation type="submission" date="2014-10" db="EMBL/GenBank/DDBJ databases">
        <title>Genome sequence of Micropolyspora internatus JCM3315.</title>
        <authorList>
            <person name="Shin S.-K."/>
            <person name="Yi H."/>
        </authorList>
    </citation>
    <scope>NUCLEOTIDE SEQUENCE [LARGE SCALE GENOMIC DNA]</scope>
    <source>
        <strain evidence="11 12">JCM 3315</strain>
    </source>
</reference>
<dbReference type="UniPathway" id="UPA00042">
    <property type="reaction ID" value="UER00497"/>
</dbReference>
<dbReference type="GO" id="GO:0008784">
    <property type="term" value="F:alanine racemase activity"/>
    <property type="evidence" value="ECO:0007669"/>
    <property type="project" value="UniProtKB-UniRule"/>
</dbReference>
<dbReference type="InterPro" id="IPR011079">
    <property type="entry name" value="Ala_racemase_C"/>
</dbReference>
<comment type="catalytic activity">
    <reaction evidence="1 7">
        <text>L-alanine = D-alanine</text>
        <dbReference type="Rhea" id="RHEA:20249"/>
        <dbReference type="ChEBI" id="CHEBI:57416"/>
        <dbReference type="ChEBI" id="CHEBI:57972"/>
        <dbReference type="EC" id="5.1.1.1"/>
    </reaction>
</comment>
<feature type="binding site" evidence="7 9">
    <location>
        <position position="336"/>
    </location>
    <ligand>
        <name>substrate</name>
    </ligand>
</feature>
<organism evidence="11 12">
    <name type="scientific">Saccharomonospora viridis</name>
    <dbReference type="NCBI Taxonomy" id="1852"/>
    <lineage>
        <taxon>Bacteria</taxon>
        <taxon>Bacillati</taxon>
        <taxon>Actinomycetota</taxon>
        <taxon>Actinomycetes</taxon>
        <taxon>Pseudonocardiales</taxon>
        <taxon>Pseudonocardiaceae</taxon>
        <taxon>Saccharomonospora</taxon>
    </lineage>
</organism>
<dbReference type="NCBIfam" id="TIGR00492">
    <property type="entry name" value="alr"/>
    <property type="match status" value="1"/>
</dbReference>
<evidence type="ECO:0000256" key="8">
    <source>
        <dbReference type="PIRSR" id="PIRSR600821-50"/>
    </source>
</evidence>
<evidence type="ECO:0000256" key="9">
    <source>
        <dbReference type="PIRSR" id="PIRSR600821-52"/>
    </source>
</evidence>
<evidence type="ECO:0000256" key="3">
    <source>
        <dbReference type="ARBA" id="ARBA00013089"/>
    </source>
</evidence>
<comment type="cofactor">
    <cofactor evidence="2 7 8">
        <name>pyridoxal 5'-phosphate</name>
        <dbReference type="ChEBI" id="CHEBI:597326"/>
    </cofactor>
</comment>
<dbReference type="GO" id="GO:0005829">
    <property type="term" value="C:cytosol"/>
    <property type="evidence" value="ECO:0007669"/>
    <property type="project" value="TreeGrafter"/>
</dbReference>
<keyword evidence="4 7" id="KW-0663">Pyridoxal phosphate</keyword>
<dbReference type="PRINTS" id="PR00992">
    <property type="entry name" value="ALARACEMASE"/>
</dbReference>
<dbReference type="InterPro" id="IPR001608">
    <property type="entry name" value="Ala_racemase_N"/>
</dbReference>
<dbReference type="EC" id="5.1.1.1" evidence="3 7"/>
<dbReference type="GO" id="GO:0030170">
    <property type="term" value="F:pyridoxal phosphate binding"/>
    <property type="evidence" value="ECO:0007669"/>
    <property type="project" value="UniProtKB-UniRule"/>
</dbReference>
<comment type="similarity">
    <text evidence="7">Belongs to the alanine racemase family.</text>
</comment>
<feature type="binding site" evidence="7 9">
    <location>
        <position position="163"/>
    </location>
    <ligand>
        <name>substrate</name>
    </ligand>
</feature>
<dbReference type="PROSITE" id="PS00395">
    <property type="entry name" value="ALANINE_RACEMASE"/>
    <property type="match status" value="1"/>
</dbReference>
<evidence type="ECO:0000256" key="6">
    <source>
        <dbReference type="ARBA" id="ARBA00072221"/>
    </source>
</evidence>
<comment type="caution">
    <text evidence="11">The sequence shown here is derived from an EMBL/GenBank/DDBJ whole genome shotgun (WGS) entry which is preliminary data.</text>
</comment>
<evidence type="ECO:0000256" key="4">
    <source>
        <dbReference type="ARBA" id="ARBA00022898"/>
    </source>
</evidence>
<dbReference type="Pfam" id="PF00842">
    <property type="entry name" value="Ala_racemase_C"/>
    <property type="match status" value="1"/>
</dbReference>
<dbReference type="SUPFAM" id="SSF50621">
    <property type="entry name" value="Alanine racemase C-terminal domain-like"/>
    <property type="match status" value="1"/>
</dbReference>
<feature type="modified residue" description="N6-(pyridoxal phosphate)lysine" evidence="7 8">
    <location>
        <position position="65"/>
    </location>
</feature>
<dbReference type="FunFam" id="3.20.20.10:FF:000002">
    <property type="entry name" value="Alanine racemase"/>
    <property type="match status" value="1"/>
</dbReference>
<dbReference type="GO" id="GO:0009252">
    <property type="term" value="P:peptidoglycan biosynthetic process"/>
    <property type="evidence" value="ECO:0007669"/>
    <property type="project" value="TreeGrafter"/>
</dbReference>
<dbReference type="AlphaFoldDB" id="A0A837DDX9"/>
<dbReference type="FunFam" id="2.40.37.10:FF:000015">
    <property type="entry name" value="Alanine racemase"/>
    <property type="match status" value="1"/>
</dbReference>
<comment type="function">
    <text evidence="7">Catalyzes the interconversion of L-alanine and D-alanine. May also act on other amino acids.</text>
</comment>
<evidence type="ECO:0000313" key="12">
    <source>
        <dbReference type="Proteomes" id="UP000030848"/>
    </source>
</evidence>
<dbReference type="EMBL" id="JRZE01000003">
    <property type="protein sequence ID" value="KHF45168.1"/>
    <property type="molecule type" value="Genomic_DNA"/>
</dbReference>
<dbReference type="Gene3D" id="2.40.37.10">
    <property type="entry name" value="Lyase, Ornithine Decarboxylase, Chain A, domain 1"/>
    <property type="match status" value="1"/>
</dbReference>
<evidence type="ECO:0000256" key="5">
    <source>
        <dbReference type="ARBA" id="ARBA00023235"/>
    </source>
</evidence>
<sequence>MAGRRRDVPVPSREARDHVLWCGRVSGMSLPRAEVVVDLEAIRHNVRLLASRAAASGAETMAVVKADGYGHGAVPVARAAVEAGATWLGVASLDEALALRNAGLTTRLMSWLDTPDVDFAPAVERDIDVSVSSTGELARAVDAAARVGRRARVHLKIDTGLSRNGCPAELWPTLVKAAAAEDGVEVVGMWSHLACADEPGHPATEAQAERFAAAYAVAREAGLSPLRHLANSAATLTRPDLHFDLVRPGIAVYGLNPVSQPEDLRPAMTFRSSVVLTKRIRAGESVSYGQTWTASADTTVALVPVGYADGVPRTLSGRLSVWLNGTRRPVVGRVCMDQLVVDCGDDEPELGAEVVLFGTGEGGMPTATEWAEKIGTIDYEIVTGMYRPRVRRRYVGTERDRS</sequence>
<dbReference type="HAMAP" id="MF_01201">
    <property type="entry name" value="Ala_racemase"/>
    <property type="match status" value="1"/>
</dbReference>
<dbReference type="SMART" id="SM01005">
    <property type="entry name" value="Ala_racemase_C"/>
    <property type="match status" value="1"/>
</dbReference>
<keyword evidence="5 7" id="KW-0413">Isomerase</keyword>
<dbReference type="SUPFAM" id="SSF51419">
    <property type="entry name" value="PLP-binding barrel"/>
    <property type="match status" value="1"/>
</dbReference>
<feature type="active site" description="Proton acceptor; specific for L-alanine" evidence="7">
    <location>
        <position position="288"/>
    </location>
</feature>
<protein>
    <recommendedName>
        <fullName evidence="6 7">Alanine racemase</fullName>
        <ecNumber evidence="3 7">5.1.1.1</ecNumber>
    </recommendedName>
</protein>
<dbReference type="CDD" id="cd00430">
    <property type="entry name" value="PLPDE_III_AR"/>
    <property type="match status" value="1"/>
</dbReference>
<dbReference type="Proteomes" id="UP000030848">
    <property type="component" value="Unassembled WGS sequence"/>
</dbReference>
<feature type="active site" description="Proton acceptor; specific for D-alanine" evidence="7">
    <location>
        <position position="65"/>
    </location>
</feature>
<evidence type="ECO:0000313" key="11">
    <source>
        <dbReference type="EMBL" id="KHF45168.1"/>
    </source>
</evidence>
<dbReference type="InterPro" id="IPR000821">
    <property type="entry name" value="Ala_racemase"/>
</dbReference>
<proteinExistence type="inferred from homology"/>
<comment type="pathway">
    <text evidence="7">Amino-acid biosynthesis; D-alanine biosynthesis; D-alanine from L-alanine: step 1/1.</text>
</comment>
<accession>A0A837DDX9</accession>
<evidence type="ECO:0000256" key="1">
    <source>
        <dbReference type="ARBA" id="ARBA00000316"/>
    </source>
</evidence>